<dbReference type="GO" id="GO:0005674">
    <property type="term" value="C:transcription factor TFIIF complex"/>
    <property type="evidence" value="ECO:0007669"/>
    <property type="project" value="TreeGrafter"/>
</dbReference>
<feature type="compositionally biased region" description="Low complexity" evidence="7">
    <location>
        <begin position="719"/>
        <end position="731"/>
    </location>
</feature>
<dbReference type="EMBL" id="SRRM01000021">
    <property type="protein sequence ID" value="TKY84785.1"/>
    <property type="molecule type" value="Genomic_DNA"/>
</dbReference>
<dbReference type="GeneID" id="40728760"/>
<feature type="region of interest" description="Disordered" evidence="7">
    <location>
        <begin position="402"/>
        <end position="732"/>
    </location>
</feature>
<evidence type="ECO:0000256" key="3">
    <source>
        <dbReference type="ARBA" id="ARBA00023015"/>
    </source>
</evidence>
<proteinExistence type="inferred from homology"/>
<dbReference type="GO" id="GO:0006367">
    <property type="term" value="P:transcription initiation at RNA polymerase II promoter"/>
    <property type="evidence" value="ECO:0007669"/>
    <property type="project" value="InterPro"/>
</dbReference>
<feature type="compositionally biased region" description="Acidic residues" evidence="7">
    <location>
        <begin position="533"/>
        <end position="542"/>
    </location>
</feature>
<feature type="region of interest" description="Disordered" evidence="7">
    <location>
        <begin position="149"/>
        <end position="173"/>
    </location>
</feature>
<comment type="subcellular location">
    <subcellularLocation>
        <location evidence="1">Nucleus</location>
    </subcellularLocation>
</comment>
<keyword evidence="9" id="KW-1185">Reference proteome</keyword>
<accession>A0A4U7KKS0</accession>
<feature type="compositionally biased region" description="Acidic residues" evidence="7">
    <location>
        <begin position="479"/>
        <end position="495"/>
    </location>
</feature>
<name>A0A4U7KKS0_9BASI</name>
<dbReference type="GO" id="GO:0001096">
    <property type="term" value="F:TFIIF-class transcription factor complex binding"/>
    <property type="evidence" value="ECO:0007669"/>
    <property type="project" value="TreeGrafter"/>
</dbReference>
<dbReference type="InterPro" id="IPR008851">
    <property type="entry name" value="TFIIF-alpha"/>
</dbReference>
<dbReference type="OrthoDB" id="76676at2759"/>
<keyword evidence="3" id="KW-0805">Transcription regulation</keyword>
<evidence type="ECO:0000313" key="8">
    <source>
        <dbReference type="EMBL" id="TKY84785.1"/>
    </source>
</evidence>
<evidence type="ECO:0000256" key="6">
    <source>
        <dbReference type="ARBA" id="ARBA00023242"/>
    </source>
</evidence>
<keyword evidence="4" id="KW-0238">DNA-binding</keyword>
<feature type="compositionally biased region" description="Low complexity" evidence="7">
    <location>
        <begin position="648"/>
        <end position="669"/>
    </location>
</feature>
<organism evidence="8 9">
    <name type="scientific">Sporisorium graminicola</name>
    <dbReference type="NCBI Taxonomy" id="280036"/>
    <lineage>
        <taxon>Eukaryota</taxon>
        <taxon>Fungi</taxon>
        <taxon>Dikarya</taxon>
        <taxon>Basidiomycota</taxon>
        <taxon>Ustilaginomycotina</taxon>
        <taxon>Ustilaginomycetes</taxon>
        <taxon>Ustilaginales</taxon>
        <taxon>Ustilaginaceae</taxon>
        <taxon>Sporisorium</taxon>
    </lineage>
</organism>
<feature type="region of interest" description="Disordered" evidence="7">
    <location>
        <begin position="87"/>
        <end position="136"/>
    </location>
</feature>
<feature type="compositionally biased region" description="Acidic residues" evidence="7">
    <location>
        <begin position="433"/>
        <end position="462"/>
    </location>
</feature>
<evidence type="ECO:0000256" key="1">
    <source>
        <dbReference type="ARBA" id="ARBA00004123"/>
    </source>
</evidence>
<dbReference type="PANTHER" id="PTHR13011">
    <property type="entry name" value="TFIIF-ALPHA"/>
    <property type="match status" value="1"/>
</dbReference>
<protein>
    <submittedName>
        <fullName evidence="8">Uncharacterized protein</fullName>
    </submittedName>
</protein>
<sequence>MPPVKAEPGSVSVKAENGRASVQRARPANGGSARSNLKAEEDKKDLPPPPPTTYRDIPLLSTDCGQWLTHLMKFAHHTRVDPNDTAQFIPPLKLNRKNPPRLKLPRPNPGDPITDKYNRPMMGKDGQPLTWPGPDDDLQRIEEVIKKEVAPKGPGADQNLIAPGGSARPPKSKLFKKKVREIHKAADSARKTMKEEHFPWVLEDFETSEEWESIRTPLPNGARALQDHIDELKAKQSNTSNTDANGDVNMHDSNSNGSSKVKPEDGIKQESGASSSTSHAPWIGKLEGDSSSEASSLHVLFVFDERDAGGFKVVPVSRMYKFLQKPKHSTMTNEQVEQEYQKYQKTKEMDRWALRNKPISTGSPASRNEDSAAWRSWPQVNQLSLPTGMSFGAGRRRNLMAVHGGELLRDDDDDDTSRSQRRKREDSPGAGYDELDYEEDFADDEETHDPEADVVDDEEAKELEERLKREMARANHMGDDEDAAEEASAPEDEDQMLTGSGKQMMKIMRALGKREGNEAYEKDDDGRNPYATDDSDEDEEESYVANPEKAIQLAREERERKEKEAVKNKGKPSSTTPSGSNTPTDRPEKRPVTLGGSQTQQRPGAGHVSLAQRATSPTRGASKIGSKQVSRSSSPNLARSVSPGRAESPPLAASPDASSTLSGSTSMSGLKRRTDSPATPSSAAAGSNAASGHPEAKRVKVGGSGSRAGSPSGSPPGSKPASRAGSPGAPRVPANAVEAEIIQLIRDGKIANTSELVQHFRKRLKSEPHIKDQLSAAVRKVAVMDKATNRLKLKDGF</sequence>
<keyword evidence="6" id="KW-0539">Nucleus</keyword>
<comment type="caution">
    <text evidence="8">The sequence shown here is derived from an EMBL/GenBank/DDBJ whole genome shotgun (WGS) entry which is preliminary data.</text>
</comment>
<keyword evidence="5" id="KW-0804">Transcription</keyword>
<evidence type="ECO:0000256" key="2">
    <source>
        <dbReference type="ARBA" id="ARBA00005249"/>
    </source>
</evidence>
<feature type="compositionally biased region" description="Basic and acidic residues" evidence="7">
    <location>
        <begin position="463"/>
        <end position="478"/>
    </location>
</feature>
<dbReference type="RefSeq" id="XP_029736770.1">
    <property type="nucleotide sequence ID" value="XM_029886457.1"/>
</dbReference>
<dbReference type="PANTHER" id="PTHR13011:SF0">
    <property type="entry name" value="GENERAL TRANSCRIPTION FACTOR IIF SUBUNIT 1"/>
    <property type="match status" value="1"/>
</dbReference>
<feature type="region of interest" description="Disordered" evidence="7">
    <location>
        <begin position="236"/>
        <end position="289"/>
    </location>
</feature>
<feature type="compositionally biased region" description="Basic residues" evidence="7">
    <location>
        <begin position="94"/>
        <end position="104"/>
    </location>
</feature>
<dbReference type="KEGG" id="sgra:EX895_005865"/>
<reference evidence="8 9" key="1">
    <citation type="submission" date="2019-05" db="EMBL/GenBank/DDBJ databases">
        <title>Sporisorium graminicola CBS 10092 draft sequencing and annotation.</title>
        <authorList>
            <person name="Solano-Gonzalez S."/>
            <person name="Caddick M.X."/>
            <person name="Darby A."/>
        </authorList>
    </citation>
    <scope>NUCLEOTIDE SEQUENCE [LARGE SCALE GENOMIC DNA]</scope>
    <source>
        <strain evidence="8 9">CBS 10092</strain>
    </source>
</reference>
<dbReference type="InterPro" id="IPR011039">
    <property type="entry name" value="TFIIF_interaction"/>
</dbReference>
<evidence type="ECO:0000313" key="9">
    <source>
        <dbReference type="Proteomes" id="UP000306050"/>
    </source>
</evidence>
<feature type="region of interest" description="Disordered" evidence="7">
    <location>
        <begin position="1"/>
        <end position="58"/>
    </location>
</feature>
<evidence type="ECO:0000256" key="5">
    <source>
        <dbReference type="ARBA" id="ARBA00023163"/>
    </source>
</evidence>
<feature type="compositionally biased region" description="Polar residues" evidence="7">
    <location>
        <begin position="612"/>
        <end position="639"/>
    </location>
</feature>
<dbReference type="Proteomes" id="UP000306050">
    <property type="component" value="Chromosome SGRAM_8"/>
</dbReference>
<feature type="compositionally biased region" description="Basic and acidic residues" evidence="7">
    <location>
        <begin position="554"/>
        <end position="567"/>
    </location>
</feature>
<dbReference type="GO" id="GO:0003677">
    <property type="term" value="F:DNA binding"/>
    <property type="evidence" value="ECO:0007669"/>
    <property type="project" value="UniProtKB-KW"/>
</dbReference>
<feature type="compositionally biased region" description="Basic and acidic residues" evidence="7">
    <location>
        <begin position="37"/>
        <end position="46"/>
    </location>
</feature>
<evidence type="ECO:0000256" key="7">
    <source>
        <dbReference type="SAM" id="MobiDB-lite"/>
    </source>
</evidence>
<gene>
    <name evidence="8" type="ORF">EX895_005865</name>
</gene>
<dbReference type="SUPFAM" id="SSF50916">
    <property type="entry name" value="Rap30/74 interaction domains"/>
    <property type="match status" value="2"/>
</dbReference>
<dbReference type="AlphaFoldDB" id="A0A4U7KKS0"/>
<evidence type="ECO:0000256" key="4">
    <source>
        <dbReference type="ARBA" id="ARBA00023125"/>
    </source>
</evidence>
<dbReference type="GO" id="GO:0032968">
    <property type="term" value="P:positive regulation of transcription elongation by RNA polymerase II"/>
    <property type="evidence" value="ECO:0007669"/>
    <property type="project" value="InterPro"/>
</dbReference>
<comment type="similarity">
    <text evidence="2">Belongs to the TFIIF alpha subunit family.</text>
</comment>
<feature type="compositionally biased region" description="Low complexity" evidence="7">
    <location>
        <begin position="572"/>
        <end position="584"/>
    </location>
</feature>
<dbReference type="GO" id="GO:0016251">
    <property type="term" value="F:RNA polymerase II general transcription initiation factor activity"/>
    <property type="evidence" value="ECO:0007669"/>
    <property type="project" value="TreeGrafter"/>
</dbReference>
<feature type="compositionally biased region" description="Basic and acidic residues" evidence="7">
    <location>
        <begin position="512"/>
        <end position="527"/>
    </location>
</feature>
<feature type="compositionally biased region" description="Low complexity" evidence="7">
    <location>
        <begin position="676"/>
        <end position="692"/>
    </location>
</feature>